<dbReference type="InterPro" id="IPR013766">
    <property type="entry name" value="Thioredoxin_domain"/>
</dbReference>
<feature type="domain" description="Thioredoxin" evidence="3">
    <location>
        <begin position="33"/>
        <end position="159"/>
    </location>
</feature>
<keyword evidence="2" id="KW-1133">Transmembrane helix</keyword>
<feature type="transmembrane region" description="Helical" evidence="2">
    <location>
        <begin position="6"/>
        <end position="30"/>
    </location>
</feature>
<evidence type="ECO:0000256" key="2">
    <source>
        <dbReference type="SAM" id="Phobius"/>
    </source>
</evidence>
<dbReference type="SUPFAM" id="SSF52833">
    <property type="entry name" value="Thioredoxin-like"/>
    <property type="match status" value="1"/>
</dbReference>
<keyword evidence="5" id="KW-1185">Reference proteome</keyword>
<name>A0AB34INM6_PRYPA</name>
<dbReference type="AlphaFoldDB" id="A0AB34INM6"/>
<evidence type="ECO:0000256" key="1">
    <source>
        <dbReference type="ARBA" id="ARBA00023157"/>
    </source>
</evidence>
<gene>
    <name evidence="4" type="ORF">AB1Y20_011116</name>
</gene>
<dbReference type="InterPro" id="IPR036249">
    <property type="entry name" value="Thioredoxin-like_sf"/>
</dbReference>
<dbReference type="Pfam" id="PF00085">
    <property type="entry name" value="Thioredoxin"/>
    <property type="match status" value="1"/>
</dbReference>
<keyword evidence="1" id="KW-1015">Disulfide bond</keyword>
<protein>
    <recommendedName>
        <fullName evidence="3">Thioredoxin domain-containing protein</fullName>
    </recommendedName>
</protein>
<dbReference type="EMBL" id="JBGBPQ010000022">
    <property type="protein sequence ID" value="KAL1503049.1"/>
    <property type="molecule type" value="Genomic_DNA"/>
</dbReference>
<comment type="caution">
    <text evidence="4">The sequence shown here is derived from an EMBL/GenBank/DDBJ whole genome shotgun (WGS) entry which is preliminary data.</text>
</comment>
<dbReference type="PANTHER" id="PTHR46115">
    <property type="entry name" value="THIOREDOXIN-LIKE PROTEIN 1"/>
    <property type="match status" value="1"/>
</dbReference>
<reference evidence="4 5" key="1">
    <citation type="journal article" date="2024" name="Science">
        <title>Giant polyketide synthase enzymes in the biosynthesis of giant marine polyether toxins.</title>
        <authorList>
            <person name="Fallon T.R."/>
            <person name="Shende V.V."/>
            <person name="Wierzbicki I.H."/>
            <person name="Pendleton A.L."/>
            <person name="Watervoot N.F."/>
            <person name="Auber R.P."/>
            <person name="Gonzalez D.J."/>
            <person name="Wisecaver J.H."/>
            <person name="Moore B.S."/>
        </authorList>
    </citation>
    <scope>NUCLEOTIDE SEQUENCE [LARGE SCALE GENOMIC DNA]</scope>
    <source>
        <strain evidence="4 5">12B1</strain>
    </source>
</reference>
<evidence type="ECO:0000313" key="5">
    <source>
        <dbReference type="Proteomes" id="UP001515480"/>
    </source>
</evidence>
<dbReference type="Proteomes" id="UP001515480">
    <property type="component" value="Unassembled WGS sequence"/>
</dbReference>
<keyword evidence="2" id="KW-0472">Membrane</keyword>
<sequence>MEVVEAWGGAALAFLQAHPVLVLTLLFLVYRKYQASRPWPDFGGRVRSVASAAEWEQILEAAAASGQVVVVDAYATWCPPCKQCAPLFARMSETFDEKSCLFAKCNVDVATDLARALAIRSMPTFKIFKQKKEVESVSGFPGEARLQEMLVKHGAQLTKKK</sequence>
<proteinExistence type="predicted"/>
<dbReference type="PRINTS" id="PR00421">
    <property type="entry name" value="THIOREDOXIN"/>
</dbReference>
<accession>A0AB34INM6</accession>
<dbReference type="CDD" id="cd02947">
    <property type="entry name" value="TRX_family"/>
    <property type="match status" value="1"/>
</dbReference>
<evidence type="ECO:0000259" key="3">
    <source>
        <dbReference type="PROSITE" id="PS51352"/>
    </source>
</evidence>
<dbReference type="PROSITE" id="PS51352">
    <property type="entry name" value="THIOREDOXIN_2"/>
    <property type="match status" value="1"/>
</dbReference>
<dbReference type="Gene3D" id="3.40.30.10">
    <property type="entry name" value="Glutaredoxin"/>
    <property type="match status" value="1"/>
</dbReference>
<evidence type="ECO:0000313" key="4">
    <source>
        <dbReference type="EMBL" id="KAL1503049.1"/>
    </source>
</evidence>
<keyword evidence="2" id="KW-0812">Transmembrane</keyword>
<organism evidence="4 5">
    <name type="scientific">Prymnesium parvum</name>
    <name type="common">Toxic golden alga</name>
    <dbReference type="NCBI Taxonomy" id="97485"/>
    <lineage>
        <taxon>Eukaryota</taxon>
        <taxon>Haptista</taxon>
        <taxon>Haptophyta</taxon>
        <taxon>Prymnesiophyceae</taxon>
        <taxon>Prymnesiales</taxon>
        <taxon>Prymnesiaceae</taxon>
        <taxon>Prymnesium</taxon>
    </lineage>
</organism>